<evidence type="ECO:0000259" key="8">
    <source>
        <dbReference type="PROSITE" id="PS52029"/>
    </source>
</evidence>
<reference evidence="9 10" key="1">
    <citation type="journal article" date="2017" name="Front. Microbiol.">
        <title>Labilibaculum manganireducens gen. nov., sp. nov. and Labilibaculum filiforme sp. nov., Novel Bacteroidetes Isolated from Subsurface Sediments of the Baltic Sea.</title>
        <authorList>
            <person name="Vandieken V."/>
            <person name="Marshall I.P."/>
            <person name="Niemann H."/>
            <person name="Engelen B."/>
            <person name="Cypionka H."/>
        </authorList>
    </citation>
    <scope>NUCLEOTIDE SEQUENCE [LARGE SCALE GENOMIC DNA]</scope>
    <source>
        <strain evidence="9 10">59.16B</strain>
    </source>
</reference>
<dbReference type="GO" id="GO:0008360">
    <property type="term" value="P:regulation of cell shape"/>
    <property type="evidence" value="ECO:0007669"/>
    <property type="project" value="UniProtKB-UniRule"/>
</dbReference>
<keyword evidence="6 7" id="KW-0961">Cell wall biogenesis/degradation</keyword>
<dbReference type="PROSITE" id="PS52029">
    <property type="entry name" value="LD_TPASE"/>
    <property type="match status" value="1"/>
</dbReference>
<dbReference type="PANTHER" id="PTHR30582:SF2">
    <property type="entry name" value="L,D-TRANSPEPTIDASE YCIB-RELATED"/>
    <property type="match status" value="1"/>
</dbReference>
<feature type="active site" description="Proton donor/acceptor" evidence="7">
    <location>
        <position position="168"/>
    </location>
</feature>
<sequence>MPIFLWFIILFLLVGVPYLENSPFIFDKTLSAIQESENNSKFEKELQAGITQIQKKMDRLTPGGAYLIINTSDNTFSLYQNKVLVREGLCSTGSYIKLEAENNKNWMFQTPKGVFSIQGKITSPVWRKPDWAFVEEGLPIPGPNSSARFEAGVLGDYALSLGKGYLIHGTLYKRFLGQPVTHGCVRMNDEDLKTVYQSLPIGAKVFIY</sequence>
<comment type="pathway">
    <text evidence="1 7">Cell wall biogenesis; peptidoglycan biosynthesis.</text>
</comment>
<evidence type="ECO:0000256" key="7">
    <source>
        <dbReference type="PROSITE-ProRule" id="PRU01373"/>
    </source>
</evidence>
<organism evidence="9 10">
    <name type="scientific">Labilibaculum filiforme</name>
    <dbReference type="NCBI Taxonomy" id="1940526"/>
    <lineage>
        <taxon>Bacteria</taxon>
        <taxon>Pseudomonadati</taxon>
        <taxon>Bacteroidota</taxon>
        <taxon>Bacteroidia</taxon>
        <taxon>Marinilabiliales</taxon>
        <taxon>Marinifilaceae</taxon>
        <taxon>Labilibaculum</taxon>
    </lineage>
</organism>
<evidence type="ECO:0000313" key="9">
    <source>
        <dbReference type="EMBL" id="PKQ62605.1"/>
    </source>
</evidence>
<keyword evidence="3" id="KW-0808">Transferase</keyword>
<evidence type="ECO:0000256" key="6">
    <source>
        <dbReference type="ARBA" id="ARBA00023316"/>
    </source>
</evidence>
<dbReference type="SUPFAM" id="SSF141523">
    <property type="entry name" value="L,D-transpeptidase catalytic domain-like"/>
    <property type="match status" value="1"/>
</dbReference>
<dbReference type="AlphaFoldDB" id="A0A2N3HX00"/>
<dbReference type="GO" id="GO:0016740">
    <property type="term" value="F:transferase activity"/>
    <property type="evidence" value="ECO:0007669"/>
    <property type="project" value="UniProtKB-KW"/>
</dbReference>
<evidence type="ECO:0000256" key="3">
    <source>
        <dbReference type="ARBA" id="ARBA00022679"/>
    </source>
</evidence>
<dbReference type="Proteomes" id="UP000233535">
    <property type="component" value="Unassembled WGS sequence"/>
</dbReference>
<dbReference type="GO" id="GO:0071555">
    <property type="term" value="P:cell wall organization"/>
    <property type="evidence" value="ECO:0007669"/>
    <property type="project" value="UniProtKB-UniRule"/>
</dbReference>
<dbReference type="GO" id="GO:0071972">
    <property type="term" value="F:peptidoglycan L,D-transpeptidase activity"/>
    <property type="evidence" value="ECO:0007669"/>
    <property type="project" value="TreeGrafter"/>
</dbReference>
<comment type="caution">
    <text evidence="9">The sequence shown here is derived from an EMBL/GenBank/DDBJ whole genome shotgun (WGS) entry which is preliminary data.</text>
</comment>
<feature type="domain" description="L,D-TPase catalytic" evidence="8">
    <location>
        <begin position="65"/>
        <end position="208"/>
    </location>
</feature>
<evidence type="ECO:0000313" key="10">
    <source>
        <dbReference type="Proteomes" id="UP000233535"/>
    </source>
</evidence>
<accession>A0A2N3HX00</accession>
<evidence type="ECO:0000256" key="5">
    <source>
        <dbReference type="ARBA" id="ARBA00022984"/>
    </source>
</evidence>
<keyword evidence="5 7" id="KW-0573">Peptidoglycan synthesis</keyword>
<comment type="similarity">
    <text evidence="2">Belongs to the YkuD family.</text>
</comment>
<dbReference type="UniPathway" id="UPA00219"/>
<gene>
    <name evidence="9" type="ORF">BZG02_12360</name>
</gene>
<dbReference type="CDD" id="cd16913">
    <property type="entry name" value="YkuD_like"/>
    <property type="match status" value="1"/>
</dbReference>
<dbReference type="InterPro" id="IPR038063">
    <property type="entry name" value="Transpep_catalytic_dom"/>
</dbReference>
<dbReference type="PANTHER" id="PTHR30582">
    <property type="entry name" value="L,D-TRANSPEPTIDASE"/>
    <property type="match status" value="1"/>
</dbReference>
<dbReference type="GO" id="GO:0005576">
    <property type="term" value="C:extracellular region"/>
    <property type="evidence" value="ECO:0007669"/>
    <property type="project" value="TreeGrafter"/>
</dbReference>
<keyword evidence="10" id="KW-1185">Reference proteome</keyword>
<dbReference type="GO" id="GO:0018104">
    <property type="term" value="P:peptidoglycan-protein cross-linking"/>
    <property type="evidence" value="ECO:0007669"/>
    <property type="project" value="TreeGrafter"/>
</dbReference>
<dbReference type="Pfam" id="PF03734">
    <property type="entry name" value="YkuD"/>
    <property type="match status" value="1"/>
</dbReference>
<keyword evidence="4 7" id="KW-0133">Cell shape</keyword>
<proteinExistence type="inferred from homology"/>
<dbReference type="InterPro" id="IPR005490">
    <property type="entry name" value="LD_TPept_cat_dom"/>
</dbReference>
<name>A0A2N3HX00_9BACT</name>
<dbReference type="EMBL" id="MVDD01000008">
    <property type="protein sequence ID" value="PKQ62605.1"/>
    <property type="molecule type" value="Genomic_DNA"/>
</dbReference>
<dbReference type="InterPro" id="IPR050979">
    <property type="entry name" value="LD-transpeptidase"/>
</dbReference>
<evidence type="ECO:0000256" key="1">
    <source>
        <dbReference type="ARBA" id="ARBA00004752"/>
    </source>
</evidence>
<feature type="active site" description="Nucleophile" evidence="7">
    <location>
        <position position="184"/>
    </location>
</feature>
<evidence type="ECO:0000256" key="2">
    <source>
        <dbReference type="ARBA" id="ARBA00005992"/>
    </source>
</evidence>
<evidence type="ECO:0000256" key="4">
    <source>
        <dbReference type="ARBA" id="ARBA00022960"/>
    </source>
</evidence>
<dbReference type="Gene3D" id="2.40.440.10">
    <property type="entry name" value="L,D-transpeptidase catalytic domain-like"/>
    <property type="match status" value="1"/>
</dbReference>
<protein>
    <recommendedName>
        <fullName evidence="8">L,D-TPase catalytic domain-containing protein</fullName>
    </recommendedName>
</protein>